<evidence type="ECO:0000313" key="3">
    <source>
        <dbReference type="Proteomes" id="UP000008827"/>
    </source>
</evidence>
<reference evidence="2" key="2">
    <citation type="submission" date="2018-02" db="UniProtKB">
        <authorList>
            <consortium name="EnsemblPlants"/>
        </authorList>
    </citation>
    <scope>IDENTIFICATION</scope>
    <source>
        <strain evidence="2">Williams 82</strain>
    </source>
</reference>
<name>K7LWK9_SOYBN</name>
<dbReference type="EnsemblPlants" id="KRH27443">
    <property type="protein sequence ID" value="KRH27443"/>
    <property type="gene ID" value="GLYMA_12G235600"/>
</dbReference>
<organism evidence="1">
    <name type="scientific">Glycine max</name>
    <name type="common">Soybean</name>
    <name type="synonym">Glycine hispida</name>
    <dbReference type="NCBI Taxonomy" id="3847"/>
    <lineage>
        <taxon>Eukaryota</taxon>
        <taxon>Viridiplantae</taxon>
        <taxon>Streptophyta</taxon>
        <taxon>Embryophyta</taxon>
        <taxon>Tracheophyta</taxon>
        <taxon>Spermatophyta</taxon>
        <taxon>Magnoliopsida</taxon>
        <taxon>eudicotyledons</taxon>
        <taxon>Gunneridae</taxon>
        <taxon>Pentapetalae</taxon>
        <taxon>rosids</taxon>
        <taxon>fabids</taxon>
        <taxon>Fabales</taxon>
        <taxon>Fabaceae</taxon>
        <taxon>Papilionoideae</taxon>
        <taxon>50 kb inversion clade</taxon>
        <taxon>NPAAA clade</taxon>
        <taxon>indigoferoid/millettioid clade</taxon>
        <taxon>Phaseoleae</taxon>
        <taxon>Glycine</taxon>
        <taxon>Glycine subgen. Soja</taxon>
    </lineage>
</organism>
<gene>
    <name evidence="1" type="ORF">GLYMA_12G235600</name>
</gene>
<dbReference type="EMBL" id="CM000845">
    <property type="protein sequence ID" value="KRH27443.1"/>
    <property type="molecule type" value="Genomic_DNA"/>
</dbReference>
<keyword evidence="3" id="KW-1185">Reference proteome</keyword>
<proteinExistence type="predicted"/>
<dbReference type="ExpressionAtlas" id="K7LWK9">
    <property type="expression patterns" value="differential"/>
</dbReference>
<dbReference type="HOGENOM" id="CLU_2201775_0_0_1"/>
<reference evidence="1" key="3">
    <citation type="submission" date="2018-07" db="EMBL/GenBank/DDBJ databases">
        <title>WGS assembly of Glycine max.</title>
        <authorList>
            <person name="Schmutz J."/>
            <person name="Cannon S."/>
            <person name="Schlueter J."/>
            <person name="Ma J."/>
            <person name="Mitros T."/>
            <person name="Nelson W."/>
            <person name="Hyten D."/>
            <person name="Song Q."/>
            <person name="Thelen J."/>
            <person name="Cheng J."/>
            <person name="Xu D."/>
            <person name="Hellsten U."/>
            <person name="May G."/>
            <person name="Yu Y."/>
            <person name="Sakurai T."/>
            <person name="Umezawa T."/>
            <person name="Bhattacharyya M."/>
            <person name="Sandhu D."/>
            <person name="Valliyodan B."/>
            <person name="Lindquist E."/>
            <person name="Peto M."/>
            <person name="Grant D."/>
            <person name="Shu S."/>
            <person name="Goodstein D."/>
            <person name="Barry K."/>
            <person name="Futrell-Griggs M."/>
            <person name="Abernathy B."/>
            <person name="Du J."/>
            <person name="Tian Z."/>
            <person name="Zhu L."/>
            <person name="Gill N."/>
            <person name="Joshi T."/>
            <person name="Libault M."/>
            <person name="Sethuraman A."/>
            <person name="Zhang X."/>
            <person name="Shinozaki K."/>
            <person name="Nguyen H."/>
            <person name="Wing R."/>
            <person name="Cregan P."/>
            <person name="Specht J."/>
            <person name="Grimwood J."/>
            <person name="Rokhsar D."/>
            <person name="Stacey G."/>
            <person name="Shoemaker R."/>
            <person name="Jackson S."/>
        </authorList>
    </citation>
    <scope>NUCLEOTIDE SEQUENCE</scope>
    <source>
        <tissue evidence="1">Callus</tissue>
    </source>
</reference>
<evidence type="ECO:0000313" key="2">
    <source>
        <dbReference type="EnsemblPlants" id="KRH27443"/>
    </source>
</evidence>
<protein>
    <submittedName>
        <fullName evidence="1 2">Uncharacterized protein</fullName>
    </submittedName>
</protein>
<dbReference type="Gramene" id="KRH27443">
    <property type="protein sequence ID" value="KRH27443"/>
    <property type="gene ID" value="GLYMA_12G235600"/>
</dbReference>
<dbReference type="Proteomes" id="UP000008827">
    <property type="component" value="Chromosome 12"/>
</dbReference>
<dbReference type="AlphaFoldDB" id="K7LWK9"/>
<sequence length="108" mass="12371">MASSVGKFIVPCNIVRKHHHSFCALKRRNIKLLHKSLWVLSGFSRKFTLLFLLISGSLLSTSFAGRVRSNSFKNLAKDVNAIEEVCMHDQVIVIYLFSFILSFKHFLD</sequence>
<reference evidence="1 2" key="1">
    <citation type="journal article" date="2010" name="Nature">
        <title>Genome sequence of the palaeopolyploid soybean.</title>
        <authorList>
            <person name="Schmutz J."/>
            <person name="Cannon S.B."/>
            <person name="Schlueter J."/>
            <person name="Ma J."/>
            <person name="Mitros T."/>
            <person name="Nelson W."/>
            <person name="Hyten D.L."/>
            <person name="Song Q."/>
            <person name="Thelen J.J."/>
            <person name="Cheng J."/>
            <person name="Xu D."/>
            <person name="Hellsten U."/>
            <person name="May G.D."/>
            <person name="Yu Y."/>
            <person name="Sakurai T."/>
            <person name="Umezawa T."/>
            <person name="Bhattacharyya M.K."/>
            <person name="Sandhu D."/>
            <person name="Valliyodan B."/>
            <person name="Lindquist E."/>
            <person name="Peto M."/>
            <person name="Grant D."/>
            <person name="Shu S."/>
            <person name="Goodstein D."/>
            <person name="Barry K."/>
            <person name="Futrell-Griggs M."/>
            <person name="Abernathy B."/>
            <person name="Du J."/>
            <person name="Tian Z."/>
            <person name="Zhu L."/>
            <person name="Gill N."/>
            <person name="Joshi T."/>
            <person name="Libault M."/>
            <person name="Sethuraman A."/>
            <person name="Zhang X.-C."/>
            <person name="Shinozaki K."/>
            <person name="Nguyen H.T."/>
            <person name="Wing R.A."/>
            <person name="Cregan P."/>
            <person name="Specht J."/>
            <person name="Grimwood J."/>
            <person name="Rokhsar D."/>
            <person name="Stacey G."/>
            <person name="Shoemaker R.C."/>
            <person name="Jackson S.A."/>
        </authorList>
    </citation>
    <scope>NUCLEOTIDE SEQUENCE</scope>
    <source>
        <strain evidence="2">cv. Williams 82</strain>
        <tissue evidence="1">Callus</tissue>
    </source>
</reference>
<evidence type="ECO:0000313" key="1">
    <source>
        <dbReference type="EMBL" id="KRH27443.1"/>
    </source>
</evidence>
<accession>K7LWK9</accession>